<evidence type="ECO:0000313" key="1">
    <source>
        <dbReference type="EMBL" id="GFY17924.1"/>
    </source>
</evidence>
<protein>
    <submittedName>
        <fullName evidence="1">Uncharacterized protein</fullName>
    </submittedName>
</protein>
<proteinExistence type="predicted"/>
<comment type="caution">
    <text evidence="1">The sequence shown here is derived from an EMBL/GenBank/DDBJ whole genome shotgun (WGS) entry which is preliminary data.</text>
</comment>
<dbReference type="Proteomes" id="UP000887159">
    <property type="component" value="Unassembled WGS sequence"/>
</dbReference>
<sequence>MMTQRYVDDRLLLEKSPSFEKEFPIPFTYNNTPHVPAIAERRILGLPAKSGYGSQAGSYKGYVLGISLALSSL</sequence>
<name>A0A8X6SQ76_TRICX</name>
<keyword evidence="2" id="KW-1185">Reference proteome</keyword>
<evidence type="ECO:0000313" key="2">
    <source>
        <dbReference type="Proteomes" id="UP000887159"/>
    </source>
</evidence>
<accession>A0A8X6SQ76</accession>
<dbReference type="EMBL" id="BMAU01021347">
    <property type="protein sequence ID" value="GFY17924.1"/>
    <property type="molecule type" value="Genomic_DNA"/>
</dbReference>
<gene>
    <name evidence="1" type="ORF">TNCV_3384171</name>
</gene>
<reference evidence="1" key="1">
    <citation type="submission" date="2020-08" db="EMBL/GenBank/DDBJ databases">
        <title>Multicomponent nature underlies the extraordinary mechanical properties of spider dragline silk.</title>
        <authorList>
            <person name="Kono N."/>
            <person name="Nakamura H."/>
            <person name="Mori M."/>
            <person name="Yoshida Y."/>
            <person name="Ohtoshi R."/>
            <person name="Malay A.D."/>
            <person name="Moran D.A.P."/>
            <person name="Tomita M."/>
            <person name="Numata K."/>
            <person name="Arakawa K."/>
        </authorList>
    </citation>
    <scope>NUCLEOTIDE SEQUENCE</scope>
</reference>
<dbReference type="AlphaFoldDB" id="A0A8X6SQ76"/>
<organism evidence="1 2">
    <name type="scientific">Trichonephila clavipes</name>
    <name type="common">Golden silk orbweaver</name>
    <name type="synonym">Nephila clavipes</name>
    <dbReference type="NCBI Taxonomy" id="2585209"/>
    <lineage>
        <taxon>Eukaryota</taxon>
        <taxon>Metazoa</taxon>
        <taxon>Ecdysozoa</taxon>
        <taxon>Arthropoda</taxon>
        <taxon>Chelicerata</taxon>
        <taxon>Arachnida</taxon>
        <taxon>Araneae</taxon>
        <taxon>Araneomorphae</taxon>
        <taxon>Entelegynae</taxon>
        <taxon>Araneoidea</taxon>
        <taxon>Nephilidae</taxon>
        <taxon>Trichonephila</taxon>
    </lineage>
</organism>